<dbReference type="Pfam" id="PF13730">
    <property type="entry name" value="HTH_36"/>
    <property type="match status" value="1"/>
</dbReference>
<reference evidence="1 2" key="1">
    <citation type="journal article" date="2016" name="Appl. Environ. Microbiol.">
        <title>Genomic Diversity of Phages Infecting Probiotic Strains of Lactobacillus paracasei.</title>
        <authorList>
            <person name="Mercanti D.J."/>
            <person name="Rousseau G.M."/>
            <person name="Capra M.L."/>
            <person name="Quiberoni A."/>
            <person name="Tremblay D.M."/>
            <person name="Labrie S.J."/>
            <person name="Moineau S."/>
        </authorList>
    </citation>
    <scope>NUCLEOTIDE SEQUENCE [LARGE SCALE GENOMIC DNA]</scope>
</reference>
<accession>A0A0P0IJQ0</accession>
<evidence type="ECO:0008006" key="3">
    <source>
        <dbReference type="Google" id="ProtNLM"/>
    </source>
</evidence>
<dbReference type="GeneID" id="26633185"/>
<evidence type="ECO:0000313" key="2">
    <source>
        <dbReference type="Proteomes" id="UP000201898"/>
    </source>
</evidence>
<gene>
    <name evidence="1" type="ORF">CL1_45</name>
</gene>
<dbReference type="RefSeq" id="YP_009206701.1">
    <property type="nucleotide sequence ID" value="NC_028888.1"/>
</dbReference>
<organism evidence="1 2">
    <name type="scientific">Lactobacillus phage CL1</name>
    <dbReference type="NCBI Taxonomy" id="1739607"/>
    <lineage>
        <taxon>Viruses</taxon>
        <taxon>Duplodnaviria</taxon>
        <taxon>Heunggongvirae</taxon>
        <taxon>Uroviricota</taxon>
        <taxon>Caudoviricetes</taxon>
        <taxon>Colunavirus</taxon>
        <taxon>Colunavirus CL1</taxon>
    </lineage>
</organism>
<dbReference type="EMBL" id="KR905066">
    <property type="protein sequence ID" value="ALJ97755.1"/>
    <property type="molecule type" value="Genomic_DNA"/>
</dbReference>
<proteinExistence type="predicted"/>
<dbReference type="KEGG" id="vg:26633185"/>
<dbReference type="Proteomes" id="UP000201898">
    <property type="component" value="Segment"/>
</dbReference>
<protein>
    <recommendedName>
        <fullName evidence="3">Helix-turn-helix domain-containing protein</fullName>
    </recommendedName>
</protein>
<dbReference type="OrthoDB" id="25782at10239"/>
<name>A0A0P0IJQ0_9CAUD</name>
<keyword evidence="2" id="KW-1185">Reference proteome</keyword>
<evidence type="ECO:0000313" key="1">
    <source>
        <dbReference type="EMBL" id="ALJ97755.1"/>
    </source>
</evidence>
<sequence length="107" mass="12398">MNNEGPSYYAIIPANVRYDGSLQQGAKLLYGEISALTDESGLCWTSNSYFAKLYHVSTSTIQNWLRVLEECKYINRHVKYKDGTKEVEGRYIEIITETMRMRLFEEG</sequence>